<dbReference type="PROSITE" id="PS50828">
    <property type="entry name" value="SMR"/>
    <property type="match status" value="1"/>
</dbReference>
<dbReference type="PANTHER" id="PTHR46651:SF1">
    <property type="entry name" value="SMALL MUTS RELATED FAMILY PROTEIN"/>
    <property type="match status" value="1"/>
</dbReference>
<dbReference type="InterPro" id="IPR002625">
    <property type="entry name" value="Smr_dom"/>
</dbReference>
<dbReference type="SMART" id="SM01162">
    <property type="entry name" value="DUF1771"/>
    <property type="match status" value="1"/>
</dbReference>
<accession>A0A804P965</accession>
<dbReference type="InterPro" id="IPR013899">
    <property type="entry name" value="DUF1771"/>
</dbReference>
<evidence type="ECO:0000259" key="1">
    <source>
        <dbReference type="PROSITE" id="PS50828"/>
    </source>
</evidence>
<dbReference type="InParanoid" id="A0A804P965"/>
<dbReference type="EnsemblPlants" id="Zm00001eb217260_T001">
    <property type="protein sequence ID" value="Zm00001eb217260_P001"/>
    <property type="gene ID" value="Zm00001eb217260"/>
</dbReference>
<dbReference type="Gramene" id="Zm00001eb217260_T001">
    <property type="protein sequence ID" value="Zm00001eb217260_P001"/>
    <property type="gene ID" value="Zm00001eb217260"/>
</dbReference>
<proteinExistence type="predicted"/>
<dbReference type="AlphaFoldDB" id="A0A804P965"/>
<dbReference type="Proteomes" id="UP000007305">
    <property type="component" value="Chromosome 5"/>
</dbReference>
<dbReference type="Gene3D" id="3.30.1370.110">
    <property type="match status" value="1"/>
</dbReference>
<organism evidence="2 3">
    <name type="scientific">Zea mays</name>
    <name type="common">Maize</name>
    <dbReference type="NCBI Taxonomy" id="4577"/>
    <lineage>
        <taxon>Eukaryota</taxon>
        <taxon>Viridiplantae</taxon>
        <taxon>Streptophyta</taxon>
        <taxon>Embryophyta</taxon>
        <taxon>Tracheophyta</taxon>
        <taxon>Spermatophyta</taxon>
        <taxon>Magnoliopsida</taxon>
        <taxon>Liliopsida</taxon>
        <taxon>Poales</taxon>
        <taxon>Poaceae</taxon>
        <taxon>PACMAD clade</taxon>
        <taxon>Panicoideae</taxon>
        <taxon>Andropogonodae</taxon>
        <taxon>Andropogoneae</taxon>
        <taxon>Tripsacinae</taxon>
        <taxon>Zea</taxon>
    </lineage>
</organism>
<reference evidence="2" key="3">
    <citation type="submission" date="2021-05" db="UniProtKB">
        <authorList>
            <consortium name="EnsemblPlants"/>
        </authorList>
    </citation>
    <scope>IDENTIFICATION</scope>
    <source>
        <strain evidence="2">cv. B73</strain>
    </source>
</reference>
<dbReference type="SUPFAM" id="SSF160443">
    <property type="entry name" value="SMR domain-like"/>
    <property type="match status" value="1"/>
</dbReference>
<sequence length="304" mass="33959">MASKKYKIAYSKKRSGWTEDIFKWEHTIQTGVPIDLRGFNTSYLVLQAMAMWGNDRRLKFVGMQVDATPNHTVNLAQSTPIFSTGDFPALPTVEDQNGFNKGNVDVLGMFNVRGSSEMTTGAGHFVSAVCKFASQNSGQWKFKKGPEYASMYSESREEARDFARVRNACFEQAYLVGNKAVATELSMKGQTYNVQMKAAHEKAREAIYRQRNLVSSQRGGDRLIDLHGLHVNEAIHILKGELSALKSTARAVGKRMQVMVCIGTGHHTRGSRTARLPLVVEQFLLDEGLQYTQPQPGLLQVMLY</sequence>
<name>A0A804P965_MAIZE</name>
<keyword evidence="3" id="KW-1185">Reference proteome</keyword>
<reference evidence="3" key="1">
    <citation type="journal article" date="2009" name="Science">
        <title>The B73 maize genome: complexity, diversity, and dynamics.</title>
        <authorList>
            <person name="Schnable P.S."/>
            <person name="Ware D."/>
            <person name="Fulton R.S."/>
            <person name="Stein J.C."/>
            <person name="Wei F."/>
            <person name="Pasternak S."/>
            <person name="Liang C."/>
            <person name="Zhang J."/>
            <person name="Fulton L."/>
            <person name="Graves T.A."/>
            <person name="Minx P."/>
            <person name="Reily A.D."/>
            <person name="Courtney L."/>
            <person name="Kruchowski S.S."/>
            <person name="Tomlinson C."/>
            <person name="Strong C."/>
            <person name="Delehaunty K."/>
            <person name="Fronick C."/>
            <person name="Courtney B."/>
            <person name="Rock S.M."/>
            <person name="Belter E."/>
            <person name="Du F."/>
            <person name="Kim K."/>
            <person name="Abbott R.M."/>
            <person name="Cotton M."/>
            <person name="Levy A."/>
            <person name="Marchetto P."/>
            <person name="Ochoa K."/>
            <person name="Jackson S.M."/>
            <person name="Gillam B."/>
            <person name="Chen W."/>
            <person name="Yan L."/>
            <person name="Higginbotham J."/>
            <person name="Cardenas M."/>
            <person name="Waligorski J."/>
            <person name="Applebaum E."/>
            <person name="Phelps L."/>
            <person name="Falcone J."/>
            <person name="Kanchi K."/>
            <person name="Thane T."/>
            <person name="Scimone A."/>
            <person name="Thane N."/>
            <person name="Henke J."/>
            <person name="Wang T."/>
            <person name="Ruppert J."/>
            <person name="Shah N."/>
            <person name="Rotter K."/>
            <person name="Hodges J."/>
            <person name="Ingenthron E."/>
            <person name="Cordes M."/>
            <person name="Kohlberg S."/>
            <person name="Sgro J."/>
            <person name="Delgado B."/>
            <person name="Mead K."/>
            <person name="Chinwalla A."/>
            <person name="Leonard S."/>
            <person name="Crouse K."/>
            <person name="Collura K."/>
            <person name="Kudrna D."/>
            <person name="Currie J."/>
            <person name="He R."/>
            <person name="Angelova A."/>
            <person name="Rajasekar S."/>
            <person name="Mueller T."/>
            <person name="Lomeli R."/>
            <person name="Scara G."/>
            <person name="Ko A."/>
            <person name="Delaney K."/>
            <person name="Wissotski M."/>
            <person name="Lopez G."/>
            <person name="Campos D."/>
            <person name="Braidotti M."/>
            <person name="Ashley E."/>
            <person name="Golser W."/>
            <person name="Kim H."/>
            <person name="Lee S."/>
            <person name="Lin J."/>
            <person name="Dujmic Z."/>
            <person name="Kim W."/>
            <person name="Talag J."/>
            <person name="Zuccolo A."/>
            <person name="Fan C."/>
            <person name="Sebastian A."/>
            <person name="Kramer M."/>
            <person name="Spiegel L."/>
            <person name="Nascimento L."/>
            <person name="Zutavern T."/>
            <person name="Miller B."/>
            <person name="Ambroise C."/>
            <person name="Muller S."/>
            <person name="Spooner W."/>
            <person name="Narechania A."/>
            <person name="Ren L."/>
            <person name="Wei S."/>
            <person name="Kumari S."/>
            <person name="Faga B."/>
            <person name="Levy M.J."/>
            <person name="McMahan L."/>
            <person name="Van Buren P."/>
            <person name="Vaughn M.W."/>
            <person name="Ying K."/>
            <person name="Yeh C.-T."/>
            <person name="Emrich S.J."/>
            <person name="Jia Y."/>
            <person name="Kalyanaraman A."/>
            <person name="Hsia A.-P."/>
            <person name="Barbazuk W.B."/>
            <person name="Baucom R.S."/>
            <person name="Brutnell T.P."/>
            <person name="Carpita N.C."/>
            <person name="Chaparro C."/>
            <person name="Chia J.-M."/>
            <person name="Deragon J.-M."/>
            <person name="Estill J.C."/>
            <person name="Fu Y."/>
            <person name="Jeddeloh J.A."/>
            <person name="Han Y."/>
            <person name="Lee H."/>
            <person name="Li P."/>
            <person name="Lisch D.R."/>
            <person name="Liu S."/>
            <person name="Liu Z."/>
            <person name="Nagel D.H."/>
            <person name="McCann M.C."/>
            <person name="SanMiguel P."/>
            <person name="Myers A.M."/>
            <person name="Nettleton D."/>
            <person name="Nguyen J."/>
            <person name="Penning B.W."/>
            <person name="Ponnala L."/>
            <person name="Schneider K.L."/>
            <person name="Schwartz D.C."/>
            <person name="Sharma A."/>
            <person name="Soderlund C."/>
            <person name="Springer N.M."/>
            <person name="Sun Q."/>
            <person name="Wang H."/>
            <person name="Waterman M."/>
            <person name="Westerman R."/>
            <person name="Wolfgruber T.K."/>
            <person name="Yang L."/>
            <person name="Yu Y."/>
            <person name="Zhang L."/>
            <person name="Zhou S."/>
            <person name="Zhu Q."/>
            <person name="Bennetzen J.L."/>
            <person name="Dawe R.K."/>
            <person name="Jiang J."/>
            <person name="Jiang N."/>
            <person name="Presting G.G."/>
            <person name="Wessler S.R."/>
            <person name="Aluru S."/>
            <person name="Martienssen R.A."/>
            <person name="Clifton S.W."/>
            <person name="McCombie W.R."/>
            <person name="Wing R.A."/>
            <person name="Wilson R.K."/>
        </authorList>
    </citation>
    <scope>NUCLEOTIDE SEQUENCE [LARGE SCALE GENOMIC DNA]</scope>
    <source>
        <strain evidence="3">cv. B73</strain>
    </source>
</reference>
<reference evidence="2" key="2">
    <citation type="submission" date="2019-07" db="EMBL/GenBank/DDBJ databases">
        <authorList>
            <person name="Seetharam A."/>
            <person name="Woodhouse M."/>
            <person name="Cannon E."/>
        </authorList>
    </citation>
    <scope>NUCLEOTIDE SEQUENCE [LARGE SCALE GENOMIC DNA]</scope>
    <source>
        <strain evidence="2">cv. B73</strain>
    </source>
</reference>
<dbReference type="InterPro" id="IPR053242">
    <property type="entry name" value="PAM2-like_domain"/>
</dbReference>
<dbReference type="SMART" id="SM00463">
    <property type="entry name" value="SMR"/>
    <property type="match status" value="1"/>
</dbReference>
<dbReference type="PANTHER" id="PTHR46651">
    <property type="entry name" value="POLYADENYLATE-BINDING PROTEIN-INTERACTING PROTEIN 7"/>
    <property type="match status" value="1"/>
</dbReference>
<protein>
    <recommendedName>
        <fullName evidence="1">Smr domain-containing protein</fullName>
    </recommendedName>
</protein>
<feature type="domain" description="Smr" evidence="1">
    <location>
        <begin position="224"/>
        <end position="304"/>
    </location>
</feature>
<dbReference type="Pfam" id="PF08590">
    <property type="entry name" value="DUF1771"/>
    <property type="match status" value="1"/>
</dbReference>
<evidence type="ECO:0000313" key="2">
    <source>
        <dbReference type="EnsemblPlants" id="Zm00001eb217260_P001"/>
    </source>
</evidence>
<evidence type="ECO:0000313" key="3">
    <source>
        <dbReference type="Proteomes" id="UP000007305"/>
    </source>
</evidence>
<dbReference type="InterPro" id="IPR036063">
    <property type="entry name" value="Smr_dom_sf"/>
</dbReference>